<evidence type="ECO:0000313" key="2">
    <source>
        <dbReference type="Proteomes" id="UP000838412"/>
    </source>
</evidence>
<organism evidence="1 2">
    <name type="scientific">Branchiostoma lanceolatum</name>
    <name type="common">Common lancelet</name>
    <name type="synonym">Amphioxus lanceolatum</name>
    <dbReference type="NCBI Taxonomy" id="7740"/>
    <lineage>
        <taxon>Eukaryota</taxon>
        <taxon>Metazoa</taxon>
        <taxon>Chordata</taxon>
        <taxon>Cephalochordata</taxon>
        <taxon>Leptocardii</taxon>
        <taxon>Amphioxiformes</taxon>
        <taxon>Branchiostomatidae</taxon>
        <taxon>Branchiostoma</taxon>
    </lineage>
</organism>
<dbReference type="EMBL" id="OV696694">
    <property type="protein sequence ID" value="CAH1272944.1"/>
    <property type="molecule type" value="Genomic_DNA"/>
</dbReference>
<name>A0A8K0ADX0_BRALA</name>
<evidence type="ECO:0000313" key="1">
    <source>
        <dbReference type="EMBL" id="CAH1272944.1"/>
    </source>
</evidence>
<proteinExistence type="predicted"/>
<protein>
    <submittedName>
        <fullName evidence="1">Hypp5013 protein</fullName>
    </submittedName>
</protein>
<sequence>MGVQRRGCCRRSELCHFRMSTGQKLAADAQPRIQSQSDVFTSGWGKTGQKHVPVRASARYIPEAGADLKIITTFQRSSGQKSKMPSSLIALTLAATLVLASLPAPALSCSVVNWQAMSFPEQVVASEIAVHARVVDKLNGTYGYWPMAYRGVLRVYCVFKGGPLPSNLIVDEMGQLTSCHHTKVDIGEDYILLLKRDGDMFLPDEVNYLSVAFPADQEHFEQVSRTCGLQNFTAPVSSDLGLQPRCAVNRTETGSACLGGADGFHRGSYVLLAAVFATLSFTQALLV</sequence>
<dbReference type="PANTHER" id="PTHR31663">
    <property type="entry name" value="COILED-COIL DOMAIN-CONTAINING PROTEIN 3"/>
    <property type="match status" value="1"/>
</dbReference>
<gene>
    <name evidence="1" type="primary">Hypp5013</name>
    <name evidence="1" type="ORF">BLAG_LOCUS24445</name>
</gene>
<dbReference type="Proteomes" id="UP000838412">
    <property type="component" value="Chromosome 9"/>
</dbReference>
<accession>A0A8K0ADX0</accession>
<dbReference type="AlphaFoldDB" id="A0A8K0ADX0"/>
<dbReference type="InterPro" id="IPR040311">
    <property type="entry name" value="CCDC3"/>
</dbReference>
<reference evidence="1" key="1">
    <citation type="submission" date="2022-01" db="EMBL/GenBank/DDBJ databases">
        <authorList>
            <person name="Braso-Vives M."/>
        </authorList>
    </citation>
    <scope>NUCLEOTIDE SEQUENCE</scope>
</reference>
<dbReference type="OrthoDB" id="10055700at2759"/>
<keyword evidence="2" id="KW-1185">Reference proteome</keyword>
<dbReference type="PANTHER" id="PTHR31663:SF6">
    <property type="entry name" value="COILED-COIL DOMAIN-CONTAINING PROTEIN 3-LIKE"/>
    <property type="match status" value="1"/>
</dbReference>